<dbReference type="EMBL" id="SKBN01000132">
    <property type="protein sequence ID" value="TGJ82351.1"/>
    <property type="molecule type" value="Genomic_DNA"/>
</dbReference>
<reference evidence="2 3" key="1">
    <citation type="submission" date="2019-03" db="EMBL/GenBank/DDBJ databases">
        <title>Draft genome sequence of Xylaria hypoxylon DSM 108379, a ubiquitous saprotrophic-parasitic fungi on hardwood.</title>
        <authorList>
            <person name="Buettner E."/>
            <person name="Leonhardt S."/>
            <person name="Gebauer A.M."/>
            <person name="Liers C."/>
            <person name="Hofrichter M."/>
            <person name="Kellner H."/>
        </authorList>
    </citation>
    <scope>NUCLEOTIDE SEQUENCE [LARGE SCALE GENOMIC DNA]</scope>
    <source>
        <strain evidence="2 3">DSM 108379</strain>
    </source>
</reference>
<dbReference type="OrthoDB" id="420564at2759"/>
<dbReference type="PANTHER" id="PTHR35179:SF2">
    <property type="entry name" value="START DOMAIN-CONTAINING PROTEIN"/>
    <property type="match status" value="1"/>
</dbReference>
<protein>
    <recommendedName>
        <fullName evidence="4">Geranylgeranyl pyrophosphate synthetase</fullName>
    </recommendedName>
</protein>
<gene>
    <name evidence="2" type="ORF">E0Z10_g6417</name>
</gene>
<accession>A0A4Z0YSJ0</accession>
<dbReference type="STRING" id="37992.A0A4Z0YSJ0"/>
<evidence type="ECO:0000313" key="2">
    <source>
        <dbReference type="EMBL" id="TGJ82351.1"/>
    </source>
</evidence>
<sequence>MAARTHVRISREDLKELDNKVTIIENVKHLASYSWIEASAPTIAVPGVPPRWSPPVVSRKLQKDSGLVYIAQNAARHPQSPLEPLFRSLYVASPKFDVRAVDVITDRNNIRKLLSFVDPSSSRNGLEPFTISVEAIDNTIILSRIETKTSEVIAPHEFKGFGHEFEKAYTHCQLSDSTGYHRIVSYRFGGLSFIVRHEVDGYVSSPTATTSNRNTTEADGLAGLLGSLSITTTSKPSPKIRTFTPPGSKMVIREEGIVVPLDSTLEIKTRVSHKPLNIHEIAPQLWASQTPKLVRAYHNRGLFQKAMVEDVTKQTKAWELANQKHLKRLAALIKGISNAVKKCGGKAVVRYDEVSDKITVVPMVGAERMLPEDLYSKWRRPGDTAEAKPATSPTHRVPNKTAAAPKVPRNDY</sequence>
<evidence type="ECO:0000256" key="1">
    <source>
        <dbReference type="SAM" id="MobiDB-lite"/>
    </source>
</evidence>
<feature type="region of interest" description="Disordered" evidence="1">
    <location>
        <begin position="377"/>
        <end position="412"/>
    </location>
</feature>
<dbReference type="AlphaFoldDB" id="A0A4Z0YSJ0"/>
<keyword evidence="3" id="KW-1185">Reference proteome</keyword>
<dbReference type="PANTHER" id="PTHR35179">
    <property type="entry name" value="PROTEIN CBG02620"/>
    <property type="match status" value="1"/>
</dbReference>
<evidence type="ECO:0000313" key="3">
    <source>
        <dbReference type="Proteomes" id="UP000297716"/>
    </source>
</evidence>
<feature type="compositionally biased region" description="Basic and acidic residues" evidence="1">
    <location>
        <begin position="377"/>
        <end position="386"/>
    </location>
</feature>
<comment type="caution">
    <text evidence="2">The sequence shown here is derived from an EMBL/GenBank/DDBJ whole genome shotgun (WGS) entry which is preliminary data.</text>
</comment>
<name>A0A4Z0YSJ0_9PEZI</name>
<proteinExistence type="predicted"/>
<evidence type="ECO:0008006" key="4">
    <source>
        <dbReference type="Google" id="ProtNLM"/>
    </source>
</evidence>
<organism evidence="2 3">
    <name type="scientific">Xylaria hypoxylon</name>
    <dbReference type="NCBI Taxonomy" id="37992"/>
    <lineage>
        <taxon>Eukaryota</taxon>
        <taxon>Fungi</taxon>
        <taxon>Dikarya</taxon>
        <taxon>Ascomycota</taxon>
        <taxon>Pezizomycotina</taxon>
        <taxon>Sordariomycetes</taxon>
        <taxon>Xylariomycetidae</taxon>
        <taxon>Xylariales</taxon>
        <taxon>Xylariaceae</taxon>
        <taxon>Xylaria</taxon>
    </lineage>
</organism>
<dbReference type="Proteomes" id="UP000297716">
    <property type="component" value="Unassembled WGS sequence"/>
</dbReference>